<sequence length="192" mass="20408">MTHPCIASTAATISALRTANISGRLDADTRLSPSVYFSSDDKGGTADVTLYPHEGGLINAEIKVTGHPGWLSLNIGLGTGAFNEGDTLGIITDIRGTDTFNIRPYIRSSRNSDEQDTILSKDITFGGTPTISTLLHTVSPADALPHDEAYHTLILPLPIRDLSLVLNDLCLFHLGAESGLSEYSMTLGRLAG</sequence>
<reference evidence="1 2" key="1">
    <citation type="submission" date="2020-08" db="EMBL/GenBank/DDBJ databases">
        <title>Genomic Encyclopedia of Type Strains, Phase IV (KMG-IV): sequencing the most valuable type-strain genomes for metagenomic binning, comparative biology and taxonomic classification.</title>
        <authorList>
            <person name="Goeker M."/>
        </authorList>
    </citation>
    <scope>NUCLEOTIDE SEQUENCE [LARGE SCALE GENOMIC DNA]</scope>
    <source>
        <strain evidence="1 2">DSM 102234</strain>
    </source>
</reference>
<gene>
    <name evidence="1" type="ORF">GGR95_003551</name>
</gene>
<organism evidence="1 2">
    <name type="scientific">Sulfitobacter undariae</name>
    <dbReference type="NCBI Taxonomy" id="1563671"/>
    <lineage>
        <taxon>Bacteria</taxon>
        <taxon>Pseudomonadati</taxon>
        <taxon>Pseudomonadota</taxon>
        <taxon>Alphaproteobacteria</taxon>
        <taxon>Rhodobacterales</taxon>
        <taxon>Roseobacteraceae</taxon>
        <taxon>Sulfitobacter</taxon>
    </lineage>
</organism>
<comment type="caution">
    <text evidence="1">The sequence shown here is derived from an EMBL/GenBank/DDBJ whole genome shotgun (WGS) entry which is preliminary data.</text>
</comment>
<accession>A0A7W6H1T5</accession>
<evidence type="ECO:0000313" key="1">
    <source>
        <dbReference type="EMBL" id="MBB3995885.1"/>
    </source>
</evidence>
<dbReference type="RefSeq" id="WP_184568114.1">
    <property type="nucleotide sequence ID" value="NZ_JACIEI010000021.1"/>
</dbReference>
<protein>
    <submittedName>
        <fullName evidence="1">Uncharacterized protein</fullName>
    </submittedName>
</protein>
<dbReference type="Proteomes" id="UP000530268">
    <property type="component" value="Unassembled WGS sequence"/>
</dbReference>
<dbReference type="EMBL" id="JACIEI010000021">
    <property type="protein sequence ID" value="MBB3995885.1"/>
    <property type="molecule type" value="Genomic_DNA"/>
</dbReference>
<keyword evidence="2" id="KW-1185">Reference proteome</keyword>
<dbReference type="AlphaFoldDB" id="A0A7W6H1T5"/>
<proteinExistence type="predicted"/>
<name>A0A7W6H1T5_9RHOB</name>
<evidence type="ECO:0000313" key="2">
    <source>
        <dbReference type="Proteomes" id="UP000530268"/>
    </source>
</evidence>